<evidence type="ECO:0000313" key="2">
    <source>
        <dbReference type="Proteomes" id="UP000030652"/>
    </source>
</evidence>
<sequence length="72" mass="8687">MRLVSAQEDRSTLKVDFLFKPRFIQIRMTGAFFIYIRNCDKFLRRIINHIKYDAFVSKNGILLTRRAYLPFI</sequence>
<name>A0A0B0EQR3_9BACT</name>
<evidence type="ECO:0000313" key="1">
    <source>
        <dbReference type="EMBL" id="KHE93010.1"/>
    </source>
</evidence>
<dbReference type="EMBL" id="JRYO01000082">
    <property type="protein sequence ID" value="KHE93010.1"/>
    <property type="molecule type" value="Genomic_DNA"/>
</dbReference>
<dbReference type="AlphaFoldDB" id="A0A0B0EQR3"/>
<protein>
    <submittedName>
        <fullName evidence="1">Uncharacterized protein</fullName>
    </submittedName>
</protein>
<dbReference type="Proteomes" id="UP000030652">
    <property type="component" value="Unassembled WGS sequence"/>
</dbReference>
<organism evidence="1 2">
    <name type="scientific">Candidatus Scalindua brodae</name>
    <dbReference type="NCBI Taxonomy" id="237368"/>
    <lineage>
        <taxon>Bacteria</taxon>
        <taxon>Pseudomonadati</taxon>
        <taxon>Planctomycetota</taxon>
        <taxon>Candidatus Brocadiia</taxon>
        <taxon>Candidatus Brocadiales</taxon>
        <taxon>Candidatus Scalinduaceae</taxon>
        <taxon>Candidatus Scalindua</taxon>
    </lineage>
</organism>
<comment type="caution">
    <text evidence="1">The sequence shown here is derived from an EMBL/GenBank/DDBJ whole genome shotgun (WGS) entry which is preliminary data.</text>
</comment>
<proteinExistence type="predicted"/>
<gene>
    <name evidence="1" type="ORF">SCABRO_01217</name>
</gene>
<accession>A0A0B0EQR3</accession>
<reference evidence="1 2" key="1">
    <citation type="submission" date="2014-10" db="EMBL/GenBank/DDBJ databases">
        <title>Draft genome of anammox bacterium scalindua brodae, obtained using differential coverage binning of sequence data from two enrichment reactors.</title>
        <authorList>
            <person name="Speth D.R."/>
            <person name="Russ L."/>
            <person name="Kartal B."/>
            <person name="Op den Camp H.J."/>
            <person name="Dutilh B.E."/>
            <person name="Jetten M.S."/>
        </authorList>
    </citation>
    <scope>NUCLEOTIDE SEQUENCE [LARGE SCALE GENOMIC DNA]</scope>
    <source>
        <strain evidence="1">RU1</strain>
    </source>
</reference>